<name>A0A1V6SNR4_9EURO</name>
<comment type="caution">
    <text evidence="2">The sequence shown here is derived from an EMBL/GenBank/DDBJ whole genome shotgun (WGS) entry which is preliminary data.</text>
</comment>
<dbReference type="OrthoDB" id="4329446at2759"/>
<feature type="compositionally biased region" description="Polar residues" evidence="1">
    <location>
        <begin position="13"/>
        <end position="42"/>
    </location>
</feature>
<reference evidence="3" key="1">
    <citation type="journal article" date="2017" name="Nat. Microbiol.">
        <title>Global analysis of biosynthetic gene clusters reveals vast potential of secondary metabolite production in Penicillium species.</title>
        <authorList>
            <person name="Nielsen J.C."/>
            <person name="Grijseels S."/>
            <person name="Prigent S."/>
            <person name="Ji B."/>
            <person name="Dainat J."/>
            <person name="Nielsen K.F."/>
            <person name="Frisvad J.C."/>
            <person name="Workman M."/>
            <person name="Nielsen J."/>
        </authorList>
    </citation>
    <scope>NUCLEOTIDE SEQUENCE [LARGE SCALE GENOMIC DNA]</scope>
    <source>
        <strain evidence="3">IBT 24891</strain>
    </source>
</reference>
<feature type="compositionally biased region" description="Low complexity" evidence="1">
    <location>
        <begin position="62"/>
        <end position="77"/>
    </location>
</feature>
<feature type="region of interest" description="Disordered" evidence="1">
    <location>
        <begin position="510"/>
        <end position="529"/>
    </location>
</feature>
<organism evidence="2 3">
    <name type="scientific">Penicillium steckii</name>
    <dbReference type="NCBI Taxonomy" id="303698"/>
    <lineage>
        <taxon>Eukaryota</taxon>
        <taxon>Fungi</taxon>
        <taxon>Dikarya</taxon>
        <taxon>Ascomycota</taxon>
        <taxon>Pezizomycotina</taxon>
        <taxon>Eurotiomycetes</taxon>
        <taxon>Eurotiomycetidae</taxon>
        <taxon>Eurotiales</taxon>
        <taxon>Aspergillaceae</taxon>
        <taxon>Penicillium</taxon>
    </lineage>
</organism>
<sequence>MSGRKRNLRSRTRSGNQLSDDSSSEETSPYIESSLHPGSTTRHYTENIRELNPDGTDYLNEPMKSPSASPSPYSSSKSSKRQKFSDDSNKSASDSSENWLPSDQIPRKKINFDELDLDRSYVGLVRPEATPKRRIMKKGWKRKEWKHTGRYPITDPKKVPKGWSHTEPDIEPGDLDAQIERCQVRIAERILPEVFEHKLKGFLDRKNVEDNVFKGWPAGLSREACQRLTELSELEGQLSTNEDKFQELSNVRALIRAYKSGELEWHDGLVTYWSHGKKLCEPRPLDWDEFEVINRKYNGHVGFWAEGVTLGEHELAHLEIPPGPGGGNRLHEYNIALRIPGYDWWEELAFMHDTGASSMCITEMDIATISGPCRTPAYPEVPVIGMGRARTTNGPTPFHPFTLLEATILEPSTGRRMTSWNRVQARIKPYNAAPADRFVNMRLDGPLIPASTYWVRVPDNTNRIHCGTNKSWLRRLPQSVPVANRRGPAALPTVATLKAHLNLAPYPPPYGARPGRLSPPHISHNIRRR</sequence>
<keyword evidence="3" id="KW-1185">Reference proteome</keyword>
<dbReference type="AlphaFoldDB" id="A0A1V6SNR4"/>
<dbReference type="EMBL" id="MLKD01000027">
    <property type="protein sequence ID" value="OQE15695.1"/>
    <property type="molecule type" value="Genomic_DNA"/>
</dbReference>
<protein>
    <submittedName>
        <fullName evidence="2">Uncharacterized protein</fullName>
    </submittedName>
</protein>
<feature type="region of interest" description="Disordered" evidence="1">
    <location>
        <begin position="151"/>
        <end position="172"/>
    </location>
</feature>
<gene>
    <name evidence="2" type="ORF">PENSTE_c027G08101</name>
</gene>
<feature type="compositionally biased region" description="Basic residues" evidence="1">
    <location>
        <begin position="1"/>
        <end position="12"/>
    </location>
</feature>
<evidence type="ECO:0000256" key="1">
    <source>
        <dbReference type="SAM" id="MobiDB-lite"/>
    </source>
</evidence>
<dbReference type="Proteomes" id="UP000191285">
    <property type="component" value="Unassembled WGS sequence"/>
</dbReference>
<feature type="compositionally biased region" description="Basic and acidic residues" evidence="1">
    <location>
        <begin position="43"/>
        <end position="52"/>
    </location>
</feature>
<evidence type="ECO:0000313" key="2">
    <source>
        <dbReference type="EMBL" id="OQE15695.1"/>
    </source>
</evidence>
<accession>A0A1V6SNR4</accession>
<dbReference type="STRING" id="303698.A0A1V6SNR4"/>
<evidence type="ECO:0000313" key="3">
    <source>
        <dbReference type="Proteomes" id="UP000191285"/>
    </source>
</evidence>
<feature type="region of interest" description="Disordered" evidence="1">
    <location>
        <begin position="1"/>
        <end position="103"/>
    </location>
</feature>
<proteinExistence type="predicted"/>